<dbReference type="Gene3D" id="2.80.10.50">
    <property type="match status" value="2"/>
</dbReference>
<keyword evidence="4" id="KW-1185">Reference proteome</keyword>
<evidence type="ECO:0000313" key="4">
    <source>
        <dbReference type="Proteomes" id="UP001612741"/>
    </source>
</evidence>
<dbReference type="InterPro" id="IPR000772">
    <property type="entry name" value="Ricin_B_lectin"/>
</dbReference>
<evidence type="ECO:0000256" key="1">
    <source>
        <dbReference type="SAM" id="SignalP"/>
    </source>
</evidence>
<dbReference type="EMBL" id="JBITGY010000003">
    <property type="protein sequence ID" value="MFI6498054.1"/>
    <property type="molecule type" value="Genomic_DNA"/>
</dbReference>
<protein>
    <submittedName>
        <fullName evidence="3">RICIN domain-containing protein</fullName>
    </submittedName>
</protein>
<gene>
    <name evidence="3" type="ORF">ACIBG2_11740</name>
</gene>
<keyword evidence="1" id="KW-0732">Signal</keyword>
<evidence type="ECO:0000259" key="2">
    <source>
        <dbReference type="Pfam" id="PF14200"/>
    </source>
</evidence>
<proteinExistence type="predicted"/>
<dbReference type="InterPro" id="IPR035992">
    <property type="entry name" value="Ricin_B-like_lectins"/>
</dbReference>
<feature type="domain" description="Ricin B lectin" evidence="2">
    <location>
        <begin position="86"/>
        <end position="151"/>
    </location>
</feature>
<reference evidence="3 4" key="1">
    <citation type="submission" date="2024-10" db="EMBL/GenBank/DDBJ databases">
        <title>The Natural Products Discovery Center: Release of the First 8490 Sequenced Strains for Exploring Actinobacteria Biosynthetic Diversity.</title>
        <authorList>
            <person name="Kalkreuter E."/>
            <person name="Kautsar S.A."/>
            <person name="Yang D."/>
            <person name="Bader C.D."/>
            <person name="Teijaro C.N."/>
            <person name="Fluegel L."/>
            <person name="Davis C.M."/>
            <person name="Simpson J.R."/>
            <person name="Lauterbach L."/>
            <person name="Steele A.D."/>
            <person name="Gui C."/>
            <person name="Meng S."/>
            <person name="Li G."/>
            <person name="Viehrig K."/>
            <person name="Ye F."/>
            <person name="Su P."/>
            <person name="Kiefer A.F."/>
            <person name="Nichols A."/>
            <person name="Cepeda A.J."/>
            <person name="Yan W."/>
            <person name="Fan B."/>
            <person name="Jiang Y."/>
            <person name="Adhikari A."/>
            <person name="Zheng C.-J."/>
            <person name="Schuster L."/>
            <person name="Cowan T.M."/>
            <person name="Smanski M.J."/>
            <person name="Chevrette M.G."/>
            <person name="De Carvalho L.P.S."/>
            <person name="Shen B."/>
        </authorList>
    </citation>
    <scope>NUCLEOTIDE SEQUENCE [LARGE SCALE GENOMIC DNA]</scope>
    <source>
        <strain evidence="3 4">NPDC050545</strain>
    </source>
</reference>
<dbReference type="CDD" id="cd00161">
    <property type="entry name" value="beta-trefoil_Ricin-like"/>
    <property type="match status" value="1"/>
</dbReference>
<dbReference type="Proteomes" id="UP001612741">
    <property type="component" value="Unassembled WGS sequence"/>
</dbReference>
<name>A0ABW7YQ62_9ACTN</name>
<feature type="chain" id="PRO_5046638132" evidence="1">
    <location>
        <begin position="26"/>
        <end position="188"/>
    </location>
</feature>
<accession>A0ABW7YQ62</accession>
<sequence length="188" mass="21248">MKRIIAVLALLLGGIAVWPSAPAHAVDYFQFRNVALSNCLTLVGSAAHDRAWIGHYPCDGSDGQKWRIENVGSERVCVEDDWLFRFCIRWDTVAAFRIHSKVTDKCVDLSDRKTESGTRVHQFSCSDHNSQKWFFINNTDGSQKIMSVHASNSRAKTVALEPRWDDPNKAQIWTSNGTALQTWQRILG</sequence>
<dbReference type="SUPFAM" id="SSF50370">
    <property type="entry name" value="Ricin B-like lectins"/>
    <property type="match status" value="1"/>
</dbReference>
<comment type="caution">
    <text evidence="3">The sequence shown here is derived from an EMBL/GenBank/DDBJ whole genome shotgun (WGS) entry which is preliminary data.</text>
</comment>
<feature type="signal peptide" evidence="1">
    <location>
        <begin position="1"/>
        <end position="25"/>
    </location>
</feature>
<dbReference type="RefSeq" id="WP_397081314.1">
    <property type="nucleotide sequence ID" value="NZ_JBITGY010000003.1"/>
</dbReference>
<organism evidence="3 4">
    <name type="scientific">Nonomuraea typhae</name>
    <dbReference type="NCBI Taxonomy" id="2603600"/>
    <lineage>
        <taxon>Bacteria</taxon>
        <taxon>Bacillati</taxon>
        <taxon>Actinomycetota</taxon>
        <taxon>Actinomycetes</taxon>
        <taxon>Streptosporangiales</taxon>
        <taxon>Streptosporangiaceae</taxon>
        <taxon>Nonomuraea</taxon>
    </lineage>
</organism>
<evidence type="ECO:0000313" key="3">
    <source>
        <dbReference type="EMBL" id="MFI6498054.1"/>
    </source>
</evidence>
<dbReference type="PROSITE" id="PS50231">
    <property type="entry name" value="RICIN_B_LECTIN"/>
    <property type="match status" value="1"/>
</dbReference>
<dbReference type="Pfam" id="PF14200">
    <property type="entry name" value="RicinB_lectin_2"/>
    <property type="match status" value="1"/>
</dbReference>